<accession>A0A0B7NK55</accession>
<sequence>MSKAATVLPEYTIAMVGDGGVGKSAMTIQFIQEQFVDEYDPTIADSYRKQCLIDKYSAMLDILDTAGQEEYSAMSEQYMRDRSGFVLVYSITSSQSFEQVKELYNKIDQVKDGEPFTVILVGNKCDLEGNRQVKRKEGEDLAKKYGCQFLEASAKKKINIDETFTSLVRDIRNAKVEDEKEDSYCCILM</sequence>
<comment type="subcellular location">
    <subcellularLocation>
        <location evidence="1">Cell membrane</location>
        <topology evidence="1">Lipid-anchor</topology>
    </subcellularLocation>
</comment>
<dbReference type="GO" id="GO:0005886">
    <property type="term" value="C:plasma membrane"/>
    <property type="evidence" value="ECO:0007669"/>
    <property type="project" value="UniProtKB-SubCell"/>
</dbReference>
<evidence type="ECO:0000256" key="3">
    <source>
        <dbReference type="ARBA" id="ARBA00022475"/>
    </source>
</evidence>
<dbReference type="AlphaFoldDB" id="A0A0B7NK55"/>
<dbReference type="InterPro" id="IPR020849">
    <property type="entry name" value="Small_GTPase_Ras-type"/>
</dbReference>
<organism evidence="10 11">
    <name type="scientific">Parasitella parasitica</name>
    <dbReference type="NCBI Taxonomy" id="35722"/>
    <lineage>
        <taxon>Eukaryota</taxon>
        <taxon>Fungi</taxon>
        <taxon>Fungi incertae sedis</taxon>
        <taxon>Mucoromycota</taxon>
        <taxon>Mucoromycotina</taxon>
        <taxon>Mucoromycetes</taxon>
        <taxon>Mucorales</taxon>
        <taxon>Mucorineae</taxon>
        <taxon>Mucoraceae</taxon>
        <taxon>Parasitella</taxon>
    </lineage>
</organism>
<dbReference type="GO" id="GO:0003924">
    <property type="term" value="F:GTPase activity"/>
    <property type="evidence" value="ECO:0007669"/>
    <property type="project" value="InterPro"/>
</dbReference>
<evidence type="ECO:0000256" key="7">
    <source>
        <dbReference type="ARBA" id="ARBA00023136"/>
    </source>
</evidence>
<dbReference type="SMART" id="SM00173">
    <property type="entry name" value="RAS"/>
    <property type="match status" value="1"/>
</dbReference>
<dbReference type="Pfam" id="PF00071">
    <property type="entry name" value="Ras"/>
    <property type="match status" value="1"/>
</dbReference>
<dbReference type="InterPro" id="IPR001806">
    <property type="entry name" value="Small_GTPase"/>
</dbReference>
<evidence type="ECO:0000313" key="11">
    <source>
        <dbReference type="Proteomes" id="UP000054107"/>
    </source>
</evidence>
<dbReference type="CDD" id="cd00876">
    <property type="entry name" value="Ras"/>
    <property type="match status" value="1"/>
</dbReference>
<dbReference type="PROSITE" id="PS51419">
    <property type="entry name" value="RAB"/>
    <property type="match status" value="1"/>
</dbReference>
<dbReference type="SMART" id="SM00175">
    <property type="entry name" value="RAB"/>
    <property type="match status" value="1"/>
</dbReference>
<keyword evidence="11" id="KW-1185">Reference proteome</keyword>
<keyword evidence="6" id="KW-0342">GTP-binding</keyword>
<keyword evidence="9" id="KW-0636">Prenylation</keyword>
<evidence type="ECO:0000256" key="6">
    <source>
        <dbReference type="ARBA" id="ARBA00023134"/>
    </source>
</evidence>
<evidence type="ECO:0000256" key="9">
    <source>
        <dbReference type="ARBA" id="ARBA00023289"/>
    </source>
</evidence>
<dbReference type="FunFam" id="3.40.50.300:FF:000080">
    <property type="entry name" value="Ras-like GTPase Ras1"/>
    <property type="match status" value="1"/>
</dbReference>
<dbReference type="STRING" id="35722.A0A0B7NK55"/>
<name>A0A0B7NK55_9FUNG</name>
<keyword evidence="4" id="KW-0488">Methylation</keyword>
<protein>
    <submittedName>
        <fullName evidence="10">Uncharacterized protein</fullName>
    </submittedName>
</protein>
<dbReference type="InterPro" id="IPR027417">
    <property type="entry name" value="P-loop_NTPase"/>
</dbReference>
<dbReference type="GO" id="GO:0005525">
    <property type="term" value="F:GTP binding"/>
    <property type="evidence" value="ECO:0007669"/>
    <property type="project" value="UniProtKB-KW"/>
</dbReference>
<comment type="similarity">
    <text evidence="2">Belongs to the small GTPase superfamily. Ras family.</text>
</comment>
<keyword evidence="3" id="KW-1003">Cell membrane</keyword>
<dbReference type="PANTHER" id="PTHR24070">
    <property type="entry name" value="RAS, DI-RAS, AND RHEB FAMILY MEMBERS OF SMALL GTPASE SUPERFAMILY"/>
    <property type="match status" value="1"/>
</dbReference>
<dbReference type="SMART" id="SM00174">
    <property type="entry name" value="RHO"/>
    <property type="match status" value="1"/>
</dbReference>
<dbReference type="SUPFAM" id="SSF52540">
    <property type="entry name" value="P-loop containing nucleoside triphosphate hydrolases"/>
    <property type="match status" value="1"/>
</dbReference>
<dbReference type="InterPro" id="IPR005225">
    <property type="entry name" value="Small_GTP-bd"/>
</dbReference>
<dbReference type="OrthoDB" id="5976022at2759"/>
<evidence type="ECO:0000256" key="2">
    <source>
        <dbReference type="ARBA" id="ARBA00008344"/>
    </source>
</evidence>
<keyword evidence="5" id="KW-0547">Nucleotide-binding</keyword>
<dbReference type="Proteomes" id="UP000054107">
    <property type="component" value="Unassembled WGS sequence"/>
</dbReference>
<dbReference type="GO" id="GO:0007165">
    <property type="term" value="P:signal transduction"/>
    <property type="evidence" value="ECO:0007669"/>
    <property type="project" value="InterPro"/>
</dbReference>
<dbReference type="Gene3D" id="3.40.50.300">
    <property type="entry name" value="P-loop containing nucleotide triphosphate hydrolases"/>
    <property type="match status" value="1"/>
</dbReference>
<evidence type="ECO:0000256" key="1">
    <source>
        <dbReference type="ARBA" id="ARBA00004193"/>
    </source>
</evidence>
<dbReference type="PROSITE" id="PS51421">
    <property type="entry name" value="RAS"/>
    <property type="match status" value="1"/>
</dbReference>
<reference evidence="10 11" key="1">
    <citation type="submission" date="2014-09" db="EMBL/GenBank/DDBJ databases">
        <authorList>
            <person name="Ellenberger Sabrina"/>
        </authorList>
    </citation>
    <scope>NUCLEOTIDE SEQUENCE [LARGE SCALE GENOMIC DNA]</scope>
    <source>
        <strain evidence="10 11">CBS 412.66</strain>
    </source>
</reference>
<proteinExistence type="inferred from homology"/>
<evidence type="ECO:0000256" key="8">
    <source>
        <dbReference type="ARBA" id="ARBA00023288"/>
    </source>
</evidence>
<dbReference type="EMBL" id="LN733967">
    <property type="protein sequence ID" value="CEP18946.1"/>
    <property type="molecule type" value="Genomic_DNA"/>
</dbReference>
<keyword evidence="8" id="KW-0449">Lipoprotein</keyword>
<evidence type="ECO:0000256" key="5">
    <source>
        <dbReference type="ARBA" id="ARBA00022741"/>
    </source>
</evidence>
<dbReference type="PRINTS" id="PR00449">
    <property type="entry name" value="RASTRNSFRMNG"/>
</dbReference>
<dbReference type="PROSITE" id="PS51420">
    <property type="entry name" value="RHO"/>
    <property type="match status" value="1"/>
</dbReference>
<keyword evidence="7" id="KW-0472">Membrane</keyword>
<dbReference type="NCBIfam" id="TIGR00231">
    <property type="entry name" value="small_GTP"/>
    <property type="match status" value="1"/>
</dbReference>
<evidence type="ECO:0000256" key="4">
    <source>
        <dbReference type="ARBA" id="ARBA00022481"/>
    </source>
</evidence>
<evidence type="ECO:0000313" key="10">
    <source>
        <dbReference type="EMBL" id="CEP18946.1"/>
    </source>
</evidence>
<gene>
    <name evidence="10" type="primary">PARPA_13255.1 scaffold 46269</name>
</gene>